<dbReference type="InterPro" id="IPR010663">
    <property type="entry name" value="Znf_FPG/IleRS"/>
</dbReference>
<comment type="caution">
    <text evidence="3">The sequence shown here is derived from an EMBL/GenBank/DDBJ whole genome shotgun (WGS) entry which is preliminary data.</text>
</comment>
<sequence>MNAYGRDGEPCARCGTMLVREAFTNRSSHFCPRCQRKR</sequence>
<feature type="domain" description="FPG-type" evidence="2">
    <location>
        <begin position="2"/>
        <end position="36"/>
    </location>
</feature>
<gene>
    <name evidence="3" type="ORF">DTO57_04520</name>
</gene>
<name>A0A367Y7N5_9MICO</name>
<dbReference type="InterPro" id="IPR000214">
    <property type="entry name" value="Znf_DNA_glyclase/AP_lyase"/>
</dbReference>
<keyword evidence="1" id="KW-0862">Zinc</keyword>
<dbReference type="PROSITE" id="PS01242">
    <property type="entry name" value="ZF_FPG_1"/>
    <property type="match status" value="1"/>
</dbReference>
<dbReference type="InterPro" id="IPR015887">
    <property type="entry name" value="DNA_glyclase_Znf_dom_DNA_BS"/>
</dbReference>
<evidence type="ECO:0000256" key="1">
    <source>
        <dbReference type="PROSITE-ProRule" id="PRU00391"/>
    </source>
</evidence>
<dbReference type="Proteomes" id="UP000253508">
    <property type="component" value="Unassembled WGS sequence"/>
</dbReference>
<accession>A0A367Y7N5</accession>
<dbReference type="Pfam" id="PF06827">
    <property type="entry name" value="zf-FPG_IleRS"/>
    <property type="match status" value="1"/>
</dbReference>
<dbReference type="EMBL" id="QORO01000001">
    <property type="protein sequence ID" value="RCK61883.1"/>
    <property type="molecule type" value="Genomic_DNA"/>
</dbReference>
<evidence type="ECO:0000313" key="3">
    <source>
        <dbReference type="EMBL" id="RCK61883.1"/>
    </source>
</evidence>
<keyword evidence="1" id="KW-0479">Metal-binding</keyword>
<dbReference type="Gene3D" id="1.10.8.50">
    <property type="match status" value="1"/>
</dbReference>
<keyword evidence="1" id="KW-0863">Zinc-finger</keyword>
<dbReference type="GO" id="GO:0006284">
    <property type="term" value="P:base-excision repair"/>
    <property type="evidence" value="ECO:0007669"/>
    <property type="project" value="InterPro"/>
</dbReference>
<dbReference type="OrthoDB" id="9800855at2"/>
<evidence type="ECO:0000313" key="4">
    <source>
        <dbReference type="Proteomes" id="UP000253508"/>
    </source>
</evidence>
<dbReference type="GO" id="GO:0016799">
    <property type="term" value="F:hydrolase activity, hydrolyzing N-glycosyl compounds"/>
    <property type="evidence" value="ECO:0007669"/>
    <property type="project" value="InterPro"/>
</dbReference>
<dbReference type="SUPFAM" id="SSF57716">
    <property type="entry name" value="Glucocorticoid receptor-like (DNA-binding domain)"/>
    <property type="match status" value="1"/>
</dbReference>
<keyword evidence="4" id="KW-1185">Reference proteome</keyword>
<dbReference type="AlphaFoldDB" id="A0A367Y7N5"/>
<dbReference type="GO" id="GO:0003906">
    <property type="term" value="F:DNA-(apurinic or apyrimidinic site) endonuclease activity"/>
    <property type="evidence" value="ECO:0007669"/>
    <property type="project" value="InterPro"/>
</dbReference>
<organism evidence="3 4">
    <name type="scientific">Microbacterium sorbitolivorans</name>
    <dbReference type="NCBI Taxonomy" id="1867410"/>
    <lineage>
        <taxon>Bacteria</taxon>
        <taxon>Bacillati</taxon>
        <taxon>Actinomycetota</taxon>
        <taxon>Actinomycetes</taxon>
        <taxon>Micrococcales</taxon>
        <taxon>Microbacteriaceae</taxon>
        <taxon>Microbacterium</taxon>
    </lineage>
</organism>
<dbReference type="GO" id="GO:0003677">
    <property type="term" value="F:DNA binding"/>
    <property type="evidence" value="ECO:0007669"/>
    <property type="project" value="InterPro"/>
</dbReference>
<reference evidence="3 4" key="1">
    <citation type="submission" date="2018-07" db="EMBL/GenBank/DDBJ databases">
        <title>Microbacterium endoborsara sp. nov., a novel actinobacterium isolated from Borszczowia aralocaspica.</title>
        <authorList>
            <person name="An D."/>
        </authorList>
    </citation>
    <scope>NUCLEOTIDE SEQUENCE [LARGE SCALE GENOMIC DNA]</scope>
    <source>
        <strain evidence="3 4">C1.15228</strain>
    </source>
</reference>
<proteinExistence type="predicted"/>
<dbReference type="PROSITE" id="PS51066">
    <property type="entry name" value="ZF_FPG_2"/>
    <property type="match status" value="1"/>
</dbReference>
<dbReference type="GO" id="GO:0008270">
    <property type="term" value="F:zinc ion binding"/>
    <property type="evidence" value="ECO:0007669"/>
    <property type="project" value="UniProtKB-KW"/>
</dbReference>
<protein>
    <recommendedName>
        <fullName evidence="2">FPG-type domain-containing protein</fullName>
    </recommendedName>
</protein>
<evidence type="ECO:0000259" key="2">
    <source>
        <dbReference type="PROSITE" id="PS51066"/>
    </source>
</evidence>